<dbReference type="RefSeq" id="WP_114436951.1">
    <property type="nucleotide sequence ID" value="NZ_QPIZ01000009.1"/>
</dbReference>
<protein>
    <submittedName>
        <fullName evidence="2">Uncharacterized protein DUF1080</fullName>
    </submittedName>
</protein>
<evidence type="ECO:0000313" key="2">
    <source>
        <dbReference type="EMBL" id="RCW36197.1"/>
    </source>
</evidence>
<dbReference type="Gene3D" id="2.60.120.560">
    <property type="entry name" value="Exo-inulinase, domain 1"/>
    <property type="match status" value="1"/>
</dbReference>
<gene>
    <name evidence="2" type="ORF">DFO77_109161</name>
</gene>
<dbReference type="GO" id="GO:0016787">
    <property type="term" value="F:hydrolase activity"/>
    <property type="evidence" value="ECO:0007669"/>
    <property type="project" value="InterPro"/>
</dbReference>
<sequence>MKHHTQFSIAVAILTALSLTSFSPEDEWENLLNKDLSKWGIYLSFKHQNDYNGSQPLDENGDTIAPVGYNKNINNVFSVIEEDGVPVLKITGEYYGAVFTKESFSNYHLKLKVKWGDKKWEPRKDKLLDSGLLYHSNGEAGVDYWRSWMLSQEFQIMEGHMGDYWAIGNTAIDVRAFPQEGMMNTVAGHEEPFIPIGGSSGRDAFCLRSADYESAPGEWTTLELICFNGKSLHIVNGEVVMVLQNSRMTTEDGTQPLESGKIQIQSEAGEVYFKDIKIKQLDQFPGQYEKFFH</sequence>
<keyword evidence="3" id="KW-1185">Reference proteome</keyword>
<dbReference type="Proteomes" id="UP000252733">
    <property type="component" value="Unassembled WGS sequence"/>
</dbReference>
<name>A0A368V4Y4_9BACT</name>
<feature type="domain" description="3-keto-alpha-glucoside-1,2-lyase/3-keto-2-hydroxy-glucal hydratase" evidence="1">
    <location>
        <begin position="27"/>
        <end position="279"/>
    </location>
</feature>
<evidence type="ECO:0000259" key="1">
    <source>
        <dbReference type="Pfam" id="PF06439"/>
    </source>
</evidence>
<dbReference type="Pfam" id="PF06439">
    <property type="entry name" value="3keto-disac_hyd"/>
    <property type="match status" value="1"/>
</dbReference>
<evidence type="ECO:0000313" key="3">
    <source>
        <dbReference type="Proteomes" id="UP000252733"/>
    </source>
</evidence>
<organism evidence="2 3">
    <name type="scientific">Marinilabilia salmonicolor</name>
    <dbReference type="NCBI Taxonomy" id="989"/>
    <lineage>
        <taxon>Bacteria</taxon>
        <taxon>Pseudomonadati</taxon>
        <taxon>Bacteroidota</taxon>
        <taxon>Bacteroidia</taxon>
        <taxon>Marinilabiliales</taxon>
        <taxon>Marinilabiliaceae</taxon>
        <taxon>Marinilabilia</taxon>
    </lineage>
</organism>
<dbReference type="InterPro" id="IPR010496">
    <property type="entry name" value="AL/BT2_dom"/>
</dbReference>
<dbReference type="EMBL" id="QPIZ01000009">
    <property type="protein sequence ID" value="RCW36197.1"/>
    <property type="molecule type" value="Genomic_DNA"/>
</dbReference>
<accession>A0A368V4Y4</accession>
<proteinExistence type="predicted"/>
<dbReference type="AlphaFoldDB" id="A0A368V4Y4"/>
<reference evidence="2 3" key="1">
    <citation type="submission" date="2018-07" db="EMBL/GenBank/DDBJ databases">
        <title>Freshwater and sediment microbial communities from various areas in North America, analyzing microbe dynamics in response to fracking.</title>
        <authorList>
            <person name="Lamendella R."/>
        </authorList>
    </citation>
    <scope>NUCLEOTIDE SEQUENCE [LARGE SCALE GENOMIC DNA]</scope>
    <source>
        <strain evidence="2 3">160A</strain>
    </source>
</reference>
<comment type="caution">
    <text evidence="2">The sequence shown here is derived from an EMBL/GenBank/DDBJ whole genome shotgun (WGS) entry which is preliminary data.</text>
</comment>